<dbReference type="CDD" id="cd07735">
    <property type="entry name" value="class_II_PDE_MBL-fold"/>
    <property type="match status" value="1"/>
</dbReference>
<dbReference type="EMBL" id="BDOQ01000019">
    <property type="protein sequence ID" value="GBG15676.1"/>
    <property type="molecule type" value="Genomic_DNA"/>
</dbReference>
<evidence type="ECO:0000313" key="3">
    <source>
        <dbReference type="Proteomes" id="UP000245081"/>
    </source>
</evidence>
<accession>A0A2R5FBS6</accession>
<dbReference type="PANTHER" id="PTHR42663">
    <property type="entry name" value="HYDROLASE C777.06C-RELATED-RELATED"/>
    <property type="match status" value="1"/>
</dbReference>
<dbReference type="PRINTS" id="PR00388">
    <property type="entry name" value="PDIESTERASE2"/>
</dbReference>
<reference evidence="2 3" key="1">
    <citation type="journal article" date="2018" name="Environ. Microbiol.">
        <title>Isolation and genomic characterization of Novimethylophilus kurashikiensis gen. nov. sp. nov., a new lanthanide-dependent methylotrophic species of Methylophilaceae.</title>
        <authorList>
            <person name="Lv H."/>
            <person name="Sahin N."/>
            <person name="Tani A."/>
        </authorList>
    </citation>
    <scope>NUCLEOTIDE SEQUENCE [LARGE SCALE GENOMIC DNA]</scope>
    <source>
        <strain evidence="2 3">La2-4</strain>
    </source>
</reference>
<dbReference type="InterPro" id="IPR001279">
    <property type="entry name" value="Metallo-B-lactamas"/>
</dbReference>
<dbReference type="AlphaFoldDB" id="A0A2R5FBS6"/>
<dbReference type="SUPFAM" id="SSF56281">
    <property type="entry name" value="Metallo-hydrolase/oxidoreductase"/>
    <property type="match status" value="1"/>
</dbReference>
<dbReference type="GO" id="GO:0004115">
    <property type="term" value="F:3',5'-cyclic-AMP phosphodiesterase activity"/>
    <property type="evidence" value="ECO:0007669"/>
    <property type="project" value="InterPro"/>
</dbReference>
<protein>
    <submittedName>
        <fullName evidence="2">mRNA 3'-end processing factor</fullName>
    </submittedName>
</protein>
<dbReference type="InterPro" id="IPR036866">
    <property type="entry name" value="RibonucZ/Hydroxyglut_hydro"/>
</dbReference>
<evidence type="ECO:0000313" key="2">
    <source>
        <dbReference type="EMBL" id="GBG15676.1"/>
    </source>
</evidence>
<feature type="domain" description="Metallo-beta-lactamase" evidence="1">
    <location>
        <begin position="17"/>
        <end position="203"/>
    </location>
</feature>
<gene>
    <name evidence="2" type="ORF">NMK_3287</name>
</gene>
<sequence>MQVKILGCSGGIGGKLRTTSMLIDRDILIDAGTGAMDLSIEEMMMIDHIFITHSHLDHIASLPMLVDTVIGLRDKHIKLHATRETWQILQDHIFNWKIWPDYTTIPDTSNPFIVYSEVKVGETIVIGDRKITPLPVNHVVPTVGYQMDSGTNSLVFTSDTTTCDALWEAVNRIDNLQYLIIETSFGNAEIDLARRSKHLCPSLLIDELHKLKHPAQIFITHLKPGEDEAIMRQINRDATAFNPQALSALQVLEL</sequence>
<dbReference type="SMART" id="SM00849">
    <property type="entry name" value="Lactamase_B"/>
    <property type="match status" value="1"/>
</dbReference>
<keyword evidence="3" id="KW-1185">Reference proteome</keyword>
<comment type="caution">
    <text evidence="2">The sequence shown here is derived from an EMBL/GenBank/DDBJ whole genome shotgun (WGS) entry which is preliminary data.</text>
</comment>
<name>A0A2R5FBS6_9PROT</name>
<dbReference type="GO" id="GO:0006198">
    <property type="term" value="P:cAMP catabolic process"/>
    <property type="evidence" value="ECO:0007669"/>
    <property type="project" value="InterPro"/>
</dbReference>
<dbReference type="Pfam" id="PF12706">
    <property type="entry name" value="Lactamase_B_2"/>
    <property type="match status" value="1"/>
</dbReference>
<dbReference type="RefSeq" id="WP_109016818.1">
    <property type="nucleotide sequence ID" value="NZ_BDOQ01000019.1"/>
</dbReference>
<proteinExistence type="predicted"/>
<dbReference type="Proteomes" id="UP000245081">
    <property type="component" value="Unassembled WGS sequence"/>
</dbReference>
<dbReference type="InterPro" id="IPR000396">
    <property type="entry name" value="Pdiesterase2"/>
</dbReference>
<evidence type="ECO:0000259" key="1">
    <source>
        <dbReference type="SMART" id="SM00849"/>
    </source>
</evidence>
<dbReference type="Gene3D" id="3.60.15.10">
    <property type="entry name" value="Ribonuclease Z/Hydroxyacylglutathione hydrolase-like"/>
    <property type="match status" value="1"/>
</dbReference>
<organism evidence="2 3">
    <name type="scientific">Novimethylophilus kurashikiensis</name>
    <dbReference type="NCBI Taxonomy" id="1825523"/>
    <lineage>
        <taxon>Bacteria</taxon>
        <taxon>Pseudomonadati</taxon>
        <taxon>Pseudomonadota</taxon>
        <taxon>Betaproteobacteria</taxon>
        <taxon>Nitrosomonadales</taxon>
        <taxon>Methylophilaceae</taxon>
        <taxon>Novimethylophilus</taxon>
    </lineage>
</organism>
<dbReference type="OrthoDB" id="9803916at2"/>
<dbReference type="PANTHER" id="PTHR42663:SF6">
    <property type="entry name" value="HYDROLASE C777.06C-RELATED"/>
    <property type="match status" value="1"/>
</dbReference>